<keyword evidence="3" id="KW-1185">Reference proteome</keyword>
<dbReference type="PANTHER" id="PTHR11733">
    <property type="entry name" value="ZINC METALLOPROTEASE FAMILY M13 NEPRILYSIN-RELATED"/>
    <property type="match status" value="1"/>
</dbReference>
<dbReference type="Gene3D" id="1.10.1380.10">
    <property type="entry name" value="Neutral endopeptidase , domain2"/>
    <property type="match status" value="1"/>
</dbReference>
<feature type="non-terminal residue" evidence="2">
    <location>
        <position position="1"/>
    </location>
</feature>
<dbReference type="PANTHER" id="PTHR11733:SF167">
    <property type="entry name" value="FI17812P1-RELATED"/>
    <property type="match status" value="1"/>
</dbReference>
<comment type="caution">
    <text evidence="2">The sequence shown here is derived from an EMBL/GenBank/DDBJ whole genome shotgun (WGS) entry which is preliminary data.</text>
</comment>
<dbReference type="AlphaFoldDB" id="A0A6S7JNP6"/>
<dbReference type="GO" id="GO:0004222">
    <property type="term" value="F:metalloendopeptidase activity"/>
    <property type="evidence" value="ECO:0007669"/>
    <property type="project" value="InterPro"/>
</dbReference>
<dbReference type="OrthoDB" id="6475849at2759"/>
<evidence type="ECO:0000313" key="2">
    <source>
        <dbReference type="EMBL" id="CAB4033057.1"/>
    </source>
</evidence>
<dbReference type="GO" id="GO:0016485">
    <property type="term" value="P:protein processing"/>
    <property type="evidence" value="ECO:0007669"/>
    <property type="project" value="TreeGrafter"/>
</dbReference>
<organism evidence="2 3">
    <name type="scientific">Paramuricea clavata</name>
    <name type="common">Red gorgonian</name>
    <name type="synonym">Violescent sea-whip</name>
    <dbReference type="NCBI Taxonomy" id="317549"/>
    <lineage>
        <taxon>Eukaryota</taxon>
        <taxon>Metazoa</taxon>
        <taxon>Cnidaria</taxon>
        <taxon>Anthozoa</taxon>
        <taxon>Octocorallia</taxon>
        <taxon>Malacalcyonacea</taxon>
        <taxon>Plexauridae</taxon>
        <taxon>Paramuricea</taxon>
    </lineage>
</organism>
<evidence type="ECO:0000313" key="3">
    <source>
        <dbReference type="Proteomes" id="UP001152795"/>
    </source>
</evidence>
<dbReference type="SUPFAM" id="SSF55486">
    <property type="entry name" value="Metalloproteases ('zincins'), catalytic domain"/>
    <property type="match status" value="1"/>
</dbReference>
<proteinExistence type="predicted"/>
<reference evidence="2" key="1">
    <citation type="submission" date="2020-04" db="EMBL/GenBank/DDBJ databases">
        <authorList>
            <person name="Alioto T."/>
            <person name="Alioto T."/>
            <person name="Gomez Garrido J."/>
        </authorList>
    </citation>
    <scope>NUCLEOTIDE SEQUENCE</scope>
    <source>
        <strain evidence="2">A484AB</strain>
    </source>
</reference>
<name>A0A6S7JNP6_PARCT</name>
<dbReference type="Proteomes" id="UP001152795">
    <property type="component" value="Unassembled WGS sequence"/>
</dbReference>
<feature type="domain" description="Peptidase M13 N-terminal" evidence="1">
    <location>
        <begin position="7"/>
        <end position="145"/>
    </location>
</feature>
<dbReference type="GO" id="GO:0005886">
    <property type="term" value="C:plasma membrane"/>
    <property type="evidence" value="ECO:0007669"/>
    <property type="project" value="TreeGrafter"/>
</dbReference>
<dbReference type="InterPro" id="IPR042089">
    <property type="entry name" value="Peptidase_M13_dom_2"/>
</dbReference>
<gene>
    <name evidence="2" type="ORF">PACLA_8A027354</name>
</gene>
<evidence type="ECO:0000259" key="1">
    <source>
        <dbReference type="Pfam" id="PF05649"/>
    </source>
</evidence>
<dbReference type="PROSITE" id="PS51885">
    <property type="entry name" value="NEPRILYSIN"/>
    <property type="match status" value="1"/>
</dbReference>
<sequence>MDTSVKPCDDFYQYSCGGFVKQNYIPDDENSLQSFNLVGIEVQNHLRGLLEDNGLKKNHSEFPNSAVSKAFNFYSSCMNISHIEKAGQVPIGKLVENFGSSPMLQENWTQTNWNLERTLGRVMGNLGLGVLVALDVSTSLFNTSHRSLG</sequence>
<dbReference type="InterPro" id="IPR008753">
    <property type="entry name" value="Peptidase_M13_N"/>
</dbReference>
<accession>A0A6S7JNP6</accession>
<dbReference type="InterPro" id="IPR000718">
    <property type="entry name" value="Peptidase_M13"/>
</dbReference>
<dbReference type="EMBL" id="CACRXK020018920">
    <property type="protein sequence ID" value="CAB4033057.1"/>
    <property type="molecule type" value="Genomic_DNA"/>
</dbReference>
<dbReference type="Pfam" id="PF05649">
    <property type="entry name" value="Peptidase_M13_N"/>
    <property type="match status" value="1"/>
</dbReference>
<protein>
    <submittedName>
        <fullName evidence="2">Neprilysin-1-like</fullName>
    </submittedName>
</protein>